<feature type="transmembrane region" description="Helical" evidence="1">
    <location>
        <begin position="213"/>
        <end position="237"/>
    </location>
</feature>
<dbReference type="PROSITE" id="PS51352">
    <property type="entry name" value="THIOREDOXIN_2"/>
    <property type="match status" value="1"/>
</dbReference>
<dbReference type="InterPro" id="IPR036249">
    <property type="entry name" value="Thioredoxin-like_sf"/>
</dbReference>
<evidence type="ECO:0000259" key="2">
    <source>
        <dbReference type="PROSITE" id="PS51352"/>
    </source>
</evidence>
<protein>
    <recommendedName>
        <fullName evidence="2">Thioredoxin domain-containing protein</fullName>
    </recommendedName>
</protein>
<keyword evidence="1" id="KW-0472">Membrane</keyword>
<gene>
    <name evidence="3" type="ORF">Sv326_0471</name>
</gene>
<organism evidence="3 4">
    <name type="scientific">Fermentimicrarchaeum limneticum</name>
    <dbReference type="NCBI Taxonomy" id="2795018"/>
    <lineage>
        <taxon>Archaea</taxon>
        <taxon>Candidatus Micrarchaeota</taxon>
        <taxon>Candidatus Fermentimicrarchaeales</taxon>
        <taxon>Candidatus Fermentimicrarchaeaceae</taxon>
        <taxon>Candidatus Fermentimicrarchaeum</taxon>
    </lineage>
</organism>
<dbReference type="SUPFAM" id="SSF52833">
    <property type="entry name" value="Thioredoxin-like"/>
    <property type="match status" value="1"/>
</dbReference>
<feature type="transmembrane region" description="Helical" evidence="1">
    <location>
        <begin position="189"/>
        <end position="207"/>
    </location>
</feature>
<dbReference type="KEGG" id="flt:Sv326_0471"/>
<evidence type="ECO:0000313" key="3">
    <source>
        <dbReference type="EMBL" id="QLJ52646.1"/>
    </source>
</evidence>
<dbReference type="Proteomes" id="UP000510821">
    <property type="component" value="Chromosome"/>
</dbReference>
<dbReference type="AlphaFoldDB" id="A0A7D5XLA1"/>
<keyword evidence="1" id="KW-1133">Transmembrane helix</keyword>
<proteinExistence type="predicted"/>
<evidence type="ECO:0000256" key="1">
    <source>
        <dbReference type="SAM" id="Phobius"/>
    </source>
</evidence>
<accession>A0A7D5XLA1</accession>
<dbReference type="InterPro" id="IPR013766">
    <property type="entry name" value="Thioredoxin_domain"/>
</dbReference>
<feature type="transmembrane region" description="Helical" evidence="1">
    <location>
        <begin position="153"/>
        <end position="177"/>
    </location>
</feature>
<name>A0A7D5XLA1_FERL1</name>
<feature type="transmembrane region" description="Helical" evidence="1">
    <location>
        <begin position="272"/>
        <end position="299"/>
    </location>
</feature>
<dbReference type="PROSITE" id="PS51354">
    <property type="entry name" value="GLUTAREDOXIN_2"/>
    <property type="match status" value="1"/>
</dbReference>
<feature type="domain" description="Thioredoxin" evidence="2">
    <location>
        <begin position="1"/>
        <end position="103"/>
    </location>
</feature>
<feature type="transmembrane region" description="Helical" evidence="1">
    <location>
        <begin position="319"/>
        <end position="343"/>
    </location>
</feature>
<feature type="transmembrane region" description="Helical" evidence="1">
    <location>
        <begin position="355"/>
        <end position="378"/>
    </location>
</feature>
<sequence>MIFLLAAVAQAGNITVYFFYSTTCPHCHDESLFLSRLQSQYPSLEVKSFAVDISKENSQLMERFMKAYSVTSSGVPQTYIGDKMISGYGTYDTHGKLIEEIIKDCSESECTDSYVNVLRSEGNQTINTTIIESYIVDYPILGRVDLRTISLPALSVLLGLLDGFNPCAMWVLVYLIVMLTGTKDRSKMILIVGTFVISSGIWYFLIMSAWLNLFLFIGLMDVTRIIIGLIAVGAGLMNLKDYIMLPKAVCKVTDAASQSKIMKKIDEISKPGIVPATFLGIIILAFTVNTIEFACSAGFPATFTRILALNKLPALEYYLYILVYIFFYMLDDMIIFSMAVITLSSSDFSSKYGKFSQLVGGATLLLLGLLLIFMPGVLSA</sequence>
<keyword evidence="1" id="KW-0812">Transmembrane</keyword>
<evidence type="ECO:0000313" key="4">
    <source>
        <dbReference type="Proteomes" id="UP000510821"/>
    </source>
</evidence>
<reference evidence="4" key="1">
    <citation type="submission" date="2020-07" db="EMBL/GenBank/DDBJ databases">
        <title>Metabolic diversity and evolutionary history of the archaeal phylum ###Micrarchaeota### uncovered from a freshwater lake metagenome.</title>
        <authorList>
            <person name="Kadnikov V.V."/>
            <person name="Savvichev A.S."/>
            <person name="Mardanov A.V."/>
            <person name="Beletsky A.V."/>
            <person name="Chupakov A.V."/>
            <person name="Kokryatskaya N.M."/>
            <person name="Pimenov N.V."/>
            <person name="Ravin N.V."/>
        </authorList>
    </citation>
    <scope>NUCLEOTIDE SEQUENCE [LARGE SCALE GENOMIC DNA]</scope>
</reference>
<dbReference type="EMBL" id="CP058998">
    <property type="protein sequence ID" value="QLJ52646.1"/>
    <property type="molecule type" value="Genomic_DNA"/>
</dbReference>
<dbReference type="Gene3D" id="3.40.30.10">
    <property type="entry name" value="Glutaredoxin"/>
    <property type="match status" value="1"/>
</dbReference>